<protein>
    <submittedName>
        <fullName evidence="3">Disease resistance RPP13-like protein 4</fullName>
    </submittedName>
</protein>
<dbReference type="GO" id="GO:0006952">
    <property type="term" value="P:defense response"/>
    <property type="evidence" value="ECO:0007669"/>
    <property type="project" value="UniProtKB-KW"/>
</dbReference>
<evidence type="ECO:0000259" key="2">
    <source>
        <dbReference type="Pfam" id="PF00931"/>
    </source>
</evidence>
<dbReference type="InterPro" id="IPR002182">
    <property type="entry name" value="NB-ARC"/>
</dbReference>
<evidence type="ECO:0000256" key="1">
    <source>
        <dbReference type="ARBA" id="ARBA00022821"/>
    </source>
</evidence>
<reference evidence="3 4" key="1">
    <citation type="journal article" date="2018" name="PLoS Genet.">
        <title>Population sequencing reveals clonal diversity and ancestral inbreeding in the grapevine cultivar Chardonnay.</title>
        <authorList>
            <person name="Roach M.J."/>
            <person name="Johnson D.L."/>
            <person name="Bohlmann J."/>
            <person name="van Vuuren H.J."/>
            <person name="Jones S.J."/>
            <person name="Pretorius I.S."/>
            <person name="Schmidt S.A."/>
            <person name="Borneman A.R."/>
        </authorList>
    </citation>
    <scope>NUCLEOTIDE SEQUENCE [LARGE SCALE GENOMIC DNA]</scope>
    <source>
        <strain evidence="4">cv. Chardonnay</strain>
        <tissue evidence="3">Leaf</tissue>
    </source>
</reference>
<dbReference type="GO" id="GO:0043531">
    <property type="term" value="F:ADP binding"/>
    <property type="evidence" value="ECO:0007669"/>
    <property type="project" value="InterPro"/>
</dbReference>
<organism evidence="3 4">
    <name type="scientific">Vitis vinifera</name>
    <name type="common">Grape</name>
    <dbReference type="NCBI Taxonomy" id="29760"/>
    <lineage>
        <taxon>Eukaryota</taxon>
        <taxon>Viridiplantae</taxon>
        <taxon>Streptophyta</taxon>
        <taxon>Embryophyta</taxon>
        <taxon>Tracheophyta</taxon>
        <taxon>Spermatophyta</taxon>
        <taxon>Magnoliopsida</taxon>
        <taxon>eudicotyledons</taxon>
        <taxon>Gunneridae</taxon>
        <taxon>Pentapetalae</taxon>
        <taxon>rosids</taxon>
        <taxon>Vitales</taxon>
        <taxon>Vitaceae</taxon>
        <taxon>Viteae</taxon>
        <taxon>Vitis</taxon>
    </lineage>
</organism>
<dbReference type="InterPro" id="IPR027417">
    <property type="entry name" value="P-loop_NTPase"/>
</dbReference>
<dbReference type="EMBL" id="QGNW01002595">
    <property type="protein sequence ID" value="RVW15787.1"/>
    <property type="molecule type" value="Genomic_DNA"/>
</dbReference>
<dbReference type="Gene3D" id="3.40.50.300">
    <property type="entry name" value="P-loop containing nucleotide triphosphate hydrolases"/>
    <property type="match status" value="1"/>
</dbReference>
<dbReference type="PANTHER" id="PTHR36766:SF55">
    <property type="entry name" value="OS11G0492900 PROTEIN"/>
    <property type="match status" value="1"/>
</dbReference>
<sequence length="327" mass="37188">MSADHLQFLKNKFILDLKEAEEEHSGENEIPLLSRFQQIRDALKAKDITASTPIRLKNCLYNAISALEECVVLSEKREPRKKKDGPMHGYTLAEHWILCKTRKLLVQVKRKLTAPADAIIPDREGFQEIGIVGIGGSGKTALAQLVFTQSDERYFQDYRIWICLFPKLSGDVDFKEMIKDMLKQCGAAAVVDDGVEVEVEELLENLGTALKGKRYLMVLDGIWDINIHWYFKLKEKLKSLPGDGDGHVIITSRLPHKARMMVGPHNLYHIQPPLNSMEDMSPLHYPMDFLGRYKLKLKDEVIEQCDGLPLAMHTLAPVIEDQILGDR</sequence>
<comment type="caution">
    <text evidence="3">The sequence shown here is derived from an EMBL/GenBank/DDBJ whole genome shotgun (WGS) entry which is preliminary data.</text>
</comment>
<dbReference type="PRINTS" id="PR00364">
    <property type="entry name" value="DISEASERSIST"/>
</dbReference>
<evidence type="ECO:0000313" key="4">
    <source>
        <dbReference type="Proteomes" id="UP000288805"/>
    </source>
</evidence>
<evidence type="ECO:0000313" key="3">
    <source>
        <dbReference type="EMBL" id="RVW15787.1"/>
    </source>
</evidence>
<accession>A0A438BXX6</accession>
<gene>
    <name evidence="3" type="primary">RPP13L4_11</name>
    <name evidence="3" type="ORF">CK203_105567</name>
</gene>
<proteinExistence type="predicted"/>
<dbReference type="Proteomes" id="UP000288805">
    <property type="component" value="Unassembled WGS sequence"/>
</dbReference>
<dbReference type="SUPFAM" id="SSF52540">
    <property type="entry name" value="P-loop containing nucleoside triphosphate hydrolases"/>
    <property type="match status" value="1"/>
</dbReference>
<dbReference type="AlphaFoldDB" id="A0A438BXX6"/>
<dbReference type="Pfam" id="PF00931">
    <property type="entry name" value="NB-ARC"/>
    <property type="match status" value="1"/>
</dbReference>
<feature type="domain" description="NB-ARC" evidence="2">
    <location>
        <begin position="124"/>
        <end position="263"/>
    </location>
</feature>
<keyword evidence="1" id="KW-0611">Plant defense</keyword>
<name>A0A438BXX6_VITVI</name>
<dbReference type="PANTHER" id="PTHR36766">
    <property type="entry name" value="PLANT BROAD-SPECTRUM MILDEW RESISTANCE PROTEIN RPW8"/>
    <property type="match status" value="1"/>
</dbReference>